<dbReference type="Pfam" id="PF00076">
    <property type="entry name" value="RRM_1"/>
    <property type="match status" value="1"/>
</dbReference>
<dbReference type="InterPro" id="IPR035979">
    <property type="entry name" value="RBD_domain_sf"/>
</dbReference>
<evidence type="ECO:0000313" key="6">
    <source>
        <dbReference type="Proteomes" id="UP000235672"/>
    </source>
</evidence>
<feature type="compositionally biased region" description="Polar residues" evidence="3">
    <location>
        <begin position="41"/>
        <end position="57"/>
    </location>
</feature>
<keyword evidence="1 2" id="KW-0694">RNA-binding</keyword>
<dbReference type="Proteomes" id="UP000235672">
    <property type="component" value="Unassembled WGS sequence"/>
</dbReference>
<dbReference type="EMBL" id="KZ613480">
    <property type="protein sequence ID" value="PMD21670.1"/>
    <property type="molecule type" value="Genomic_DNA"/>
</dbReference>
<gene>
    <name evidence="5" type="ORF">NA56DRAFT_645488</name>
</gene>
<feature type="region of interest" description="Disordered" evidence="3">
    <location>
        <begin position="1"/>
        <end position="65"/>
    </location>
</feature>
<dbReference type="GO" id="GO:0003723">
    <property type="term" value="F:RNA binding"/>
    <property type="evidence" value="ECO:0007669"/>
    <property type="project" value="UniProtKB-UniRule"/>
</dbReference>
<feature type="region of interest" description="Disordered" evidence="3">
    <location>
        <begin position="152"/>
        <end position="197"/>
    </location>
</feature>
<dbReference type="STRING" id="1745343.A0A2J6Q5W2"/>
<feature type="domain" description="RRM" evidence="4">
    <location>
        <begin position="295"/>
        <end position="381"/>
    </location>
</feature>
<dbReference type="InterPro" id="IPR012677">
    <property type="entry name" value="Nucleotide-bd_a/b_plait_sf"/>
</dbReference>
<feature type="compositionally biased region" description="Basic and acidic residues" evidence="3">
    <location>
        <begin position="1"/>
        <end position="21"/>
    </location>
</feature>
<evidence type="ECO:0000313" key="5">
    <source>
        <dbReference type="EMBL" id="PMD21670.1"/>
    </source>
</evidence>
<evidence type="ECO:0000256" key="1">
    <source>
        <dbReference type="ARBA" id="ARBA00022884"/>
    </source>
</evidence>
<dbReference type="CDD" id="cd00590">
    <property type="entry name" value="RRM_SF"/>
    <property type="match status" value="3"/>
</dbReference>
<organism evidence="5 6">
    <name type="scientific">Hyaloscypha hepaticicola</name>
    <dbReference type="NCBI Taxonomy" id="2082293"/>
    <lineage>
        <taxon>Eukaryota</taxon>
        <taxon>Fungi</taxon>
        <taxon>Dikarya</taxon>
        <taxon>Ascomycota</taxon>
        <taxon>Pezizomycotina</taxon>
        <taxon>Leotiomycetes</taxon>
        <taxon>Helotiales</taxon>
        <taxon>Hyaloscyphaceae</taxon>
        <taxon>Hyaloscypha</taxon>
    </lineage>
</organism>
<protein>
    <recommendedName>
        <fullName evidence="4">RRM domain-containing protein</fullName>
    </recommendedName>
</protein>
<dbReference type="InterPro" id="IPR000504">
    <property type="entry name" value="RRM_dom"/>
</dbReference>
<evidence type="ECO:0000256" key="2">
    <source>
        <dbReference type="PROSITE-ProRule" id="PRU00176"/>
    </source>
</evidence>
<name>A0A2J6Q5W2_9HELO</name>
<keyword evidence="6" id="KW-1185">Reference proteome</keyword>
<evidence type="ECO:0000259" key="4">
    <source>
        <dbReference type="PROSITE" id="PS50102"/>
    </source>
</evidence>
<dbReference type="SUPFAM" id="SSF54928">
    <property type="entry name" value="RNA-binding domain, RBD"/>
    <property type="match status" value="2"/>
</dbReference>
<feature type="compositionally biased region" description="Polar residues" evidence="3">
    <location>
        <begin position="379"/>
        <end position="392"/>
    </location>
</feature>
<proteinExistence type="predicted"/>
<sequence length="404" mass="45661">MNSDNWRVKREPSETPVKDQSPRTPVQQRGWGTRGRGSGFEQRSSPRSFQQGPQTPSRDGFRKPINDAQAEQAIEEGRRLYVGNMPYHATTKDVEKLFEDVLNGVQAINIAVDPMTGRNPSYCFVDFTTKEMAERVMDEYDGRDFMRRPLKVKPGVRSGNLTGRRDERSESGSNDSPFLKNRWNSVDKPEDRQKAAEEGRRLYIGGLPRFENYEDTNQKIRSLLAGFNVEVVSKLVSAHESTRDMPGNHNYCFVDLASPGETDAAIKALNGKEVWDWHIRVNHSFGASGKLAEKRRLFVGGLPEFGDQDAVEAGVKELLEGFEISKVSKLFLPRETGEEREGHHCYCFVELANEDQTEKAILELDWKEKWGGKVRVKPATSNPKGGNRTGNSAAYGWGMKQERD</sequence>
<evidence type="ECO:0000256" key="3">
    <source>
        <dbReference type="SAM" id="MobiDB-lite"/>
    </source>
</evidence>
<feature type="compositionally biased region" description="Basic and acidic residues" evidence="3">
    <location>
        <begin position="185"/>
        <end position="197"/>
    </location>
</feature>
<feature type="region of interest" description="Disordered" evidence="3">
    <location>
        <begin position="375"/>
        <end position="404"/>
    </location>
</feature>
<dbReference type="Gene3D" id="3.30.70.330">
    <property type="match status" value="3"/>
</dbReference>
<accession>A0A2J6Q5W2</accession>
<feature type="domain" description="RRM" evidence="4">
    <location>
        <begin position="78"/>
        <end position="157"/>
    </location>
</feature>
<dbReference type="SMART" id="SM00360">
    <property type="entry name" value="RRM"/>
    <property type="match status" value="3"/>
</dbReference>
<reference evidence="5 6" key="1">
    <citation type="submission" date="2016-05" db="EMBL/GenBank/DDBJ databases">
        <title>A degradative enzymes factory behind the ericoid mycorrhizal symbiosis.</title>
        <authorList>
            <consortium name="DOE Joint Genome Institute"/>
            <person name="Martino E."/>
            <person name="Morin E."/>
            <person name="Grelet G."/>
            <person name="Kuo A."/>
            <person name="Kohler A."/>
            <person name="Daghino S."/>
            <person name="Barry K."/>
            <person name="Choi C."/>
            <person name="Cichocki N."/>
            <person name="Clum A."/>
            <person name="Copeland A."/>
            <person name="Hainaut M."/>
            <person name="Haridas S."/>
            <person name="Labutti K."/>
            <person name="Lindquist E."/>
            <person name="Lipzen A."/>
            <person name="Khouja H.-R."/>
            <person name="Murat C."/>
            <person name="Ohm R."/>
            <person name="Olson A."/>
            <person name="Spatafora J."/>
            <person name="Veneault-Fourrey C."/>
            <person name="Henrissat B."/>
            <person name="Grigoriev I."/>
            <person name="Martin F."/>
            <person name="Perotto S."/>
        </authorList>
    </citation>
    <scope>NUCLEOTIDE SEQUENCE [LARGE SCALE GENOMIC DNA]</scope>
    <source>
        <strain evidence="5 6">UAMH 7357</strain>
    </source>
</reference>
<dbReference type="OrthoDB" id="272703at2759"/>
<dbReference type="PROSITE" id="PS50102">
    <property type="entry name" value="RRM"/>
    <property type="match status" value="3"/>
</dbReference>
<feature type="domain" description="RRM" evidence="4">
    <location>
        <begin position="200"/>
        <end position="286"/>
    </location>
</feature>
<dbReference type="PANTHER" id="PTHR21245">
    <property type="entry name" value="HETEROGENEOUS NUCLEAR RIBONUCLEOPROTEIN"/>
    <property type="match status" value="1"/>
</dbReference>
<dbReference type="AlphaFoldDB" id="A0A2J6Q5W2"/>